<evidence type="ECO:0000259" key="7">
    <source>
        <dbReference type="Pfam" id="PF04129"/>
    </source>
</evidence>
<comment type="similarity">
    <text evidence="2">Belongs to the VPS52 family.</text>
</comment>
<dbReference type="Pfam" id="PF04129">
    <property type="entry name" value="Vps52_CC"/>
    <property type="match status" value="1"/>
</dbReference>
<dbReference type="AlphaFoldDB" id="A0A8J6GJP5"/>
<evidence type="ECO:0000256" key="1">
    <source>
        <dbReference type="ARBA" id="ARBA00004601"/>
    </source>
</evidence>
<evidence type="ECO:0000259" key="8">
    <source>
        <dbReference type="Pfam" id="PF20655"/>
    </source>
</evidence>
<dbReference type="InterPro" id="IPR048361">
    <property type="entry name" value="Vps52_C"/>
</dbReference>
<reference evidence="9" key="1">
    <citation type="submission" date="2020-03" db="EMBL/GenBank/DDBJ databases">
        <title>Studies in the Genomics of Life Span.</title>
        <authorList>
            <person name="Glass D."/>
        </authorList>
    </citation>
    <scope>NUCLEOTIDE SEQUENCE</scope>
    <source>
        <strain evidence="9">LTLLF</strain>
        <tissue evidence="9">Muscle</tissue>
    </source>
</reference>
<dbReference type="PANTHER" id="PTHR14190:SF7">
    <property type="entry name" value="VACUOLAR PROTEIN SORTING-ASSOCIATED PROTEIN 52 HOMOLOG"/>
    <property type="match status" value="1"/>
</dbReference>
<evidence type="ECO:0000313" key="9">
    <source>
        <dbReference type="EMBL" id="KAH0512415.1"/>
    </source>
</evidence>
<dbReference type="Pfam" id="PF20655">
    <property type="entry name" value="Vps52_C"/>
    <property type="match status" value="2"/>
</dbReference>
<evidence type="ECO:0000256" key="4">
    <source>
        <dbReference type="ARBA" id="ARBA00022448"/>
    </source>
</evidence>
<comment type="caution">
    <text evidence="9">The sequence shown here is derived from an EMBL/GenBank/DDBJ whole genome shotgun (WGS) entry which is preliminary data.</text>
</comment>
<gene>
    <name evidence="9" type="ORF">LTLLF_145310</name>
</gene>
<feature type="domain" description="Vps52 coiled-coil" evidence="7">
    <location>
        <begin position="101"/>
        <end position="273"/>
    </location>
</feature>
<dbReference type="GO" id="GO:0005829">
    <property type="term" value="C:cytosol"/>
    <property type="evidence" value="ECO:0007669"/>
    <property type="project" value="GOC"/>
</dbReference>
<evidence type="ECO:0000256" key="5">
    <source>
        <dbReference type="ARBA" id="ARBA00022927"/>
    </source>
</evidence>
<dbReference type="PANTHER" id="PTHR14190">
    <property type="entry name" value="SUPPRESSOR OF ACTIN MUTATIONS 2/VACUOLAR PROTEIN SORTING 52"/>
    <property type="match status" value="1"/>
</dbReference>
<evidence type="ECO:0000256" key="6">
    <source>
        <dbReference type="ARBA" id="ARBA00023034"/>
    </source>
</evidence>
<comment type="subcellular location">
    <subcellularLocation>
        <location evidence="1">Golgi apparatus</location>
        <location evidence="1">trans-Golgi network</location>
    </subcellularLocation>
</comment>
<keyword evidence="6" id="KW-0333">Golgi apparatus</keyword>
<dbReference type="Proteomes" id="UP000710432">
    <property type="component" value="Unassembled WGS sequence"/>
</dbReference>
<dbReference type="InterPro" id="IPR048319">
    <property type="entry name" value="Vps52_CC"/>
</dbReference>
<protein>
    <recommendedName>
        <fullName evidence="3">Vacuolar protein sorting-associated protein 52 homolog</fullName>
    </recommendedName>
</protein>
<dbReference type="GO" id="GO:0007041">
    <property type="term" value="P:lysosomal transport"/>
    <property type="evidence" value="ECO:0007669"/>
    <property type="project" value="TreeGrafter"/>
</dbReference>
<dbReference type="GO" id="GO:0006896">
    <property type="term" value="P:Golgi to vacuole transport"/>
    <property type="evidence" value="ECO:0007669"/>
    <property type="project" value="TreeGrafter"/>
</dbReference>
<evidence type="ECO:0000256" key="3">
    <source>
        <dbReference type="ARBA" id="ARBA00017083"/>
    </source>
</evidence>
<proteinExistence type="inferred from homology"/>
<feature type="domain" description="Vps52 C-terminal" evidence="8">
    <location>
        <begin position="371"/>
        <end position="597"/>
    </location>
</feature>
<organism evidence="9 10">
    <name type="scientific">Microtus ochrogaster</name>
    <name type="common">Prairie vole</name>
    <dbReference type="NCBI Taxonomy" id="79684"/>
    <lineage>
        <taxon>Eukaryota</taxon>
        <taxon>Metazoa</taxon>
        <taxon>Chordata</taxon>
        <taxon>Craniata</taxon>
        <taxon>Vertebrata</taxon>
        <taxon>Euteleostomi</taxon>
        <taxon>Mammalia</taxon>
        <taxon>Eutheria</taxon>
        <taxon>Euarchontoglires</taxon>
        <taxon>Glires</taxon>
        <taxon>Rodentia</taxon>
        <taxon>Myomorpha</taxon>
        <taxon>Muroidea</taxon>
        <taxon>Cricetidae</taxon>
        <taxon>Arvicolinae</taxon>
        <taxon>Microtus</taxon>
    </lineage>
</organism>
<dbReference type="GO" id="GO:0015031">
    <property type="term" value="P:protein transport"/>
    <property type="evidence" value="ECO:0007669"/>
    <property type="project" value="UniProtKB-KW"/>
</dbReference>
<accession>A0A8J6GJP5</accession>
<dbReference type="EMBL" id="JAATJU010021982">
    <property type="protein sequence ID" value="KAH0512415.1"/>
    <property type="molecule type" value="Genomic_DNA"/>
</dbReference>
<name>A0A8J6GJP5_MICOH</name>
<dbReference type="GO" id="GO:0042147">
    <property type="term" value="P:retrograde transport, endosome to Golgi"/>
    <property type="evidence" value="ECO:0007669"/>
    <property type="project" value="TreeGrafter"/>
</dbReference>
<evidence type="ECO:0000256" key="2">
    <source>
        <dbReference type="ARBA" id="ARBA00008180"/>
    </source>
</evidence>
<dbReference type="GO" id="GO:0000938">
    <property type="term" value="C:GARP complex"/>
    <property type="evidence" value="ECO:0007669"/>
    <property type="project" value="TreeGrafter"/>
</dbReference>
<feature type="domain" description="Vps52 C-terminal" evidence="8">
    <location>
        <begin position="290"/>
        <end position="335"/>
    </location>
</feature>
<dbReference type="GO" id="GO:0019905">
    <property type="term" value="F:syntaxin binding"/>
    <property type="evidence" value="ECO:0007669"/>
    <property type="project" value="TreeGrafter"/>
</dbReference>
<keyword evidence="5" id="KW-0653">Protein transport</keyword>
<dbReference type="InterPro" id="IPR007258">
    <property type="entry name" value="Vps52"/>
</dbReference>
<sequence length="719" mass="81645">MAAAATMAAAARELVLRAGASDMEEEEGPLGGASGLQEPLQLGELDITSDEFILDEVDVHIQANLEDELVKEALKTGVDLRHYSKQVELELQQIEQKSIRDYIQESENIASLHNQITACDAVLERMEQMLGAFQSDLSSISSEIRTLQEQSGAMNIRLRNRQAVRGKLGELVDGLVVPSALVTAILEAPVTEPRFLEQLQELDAKAAAVREQEARGTAACADVRGVLDRLRVKAVTKIREFILQKIYSFRKPMTNYQIPQTALLKYRFFYQFLLGNERATAEEIRDEYVETLSKIYLSYFRSYLGRLMKVQYEEVAEKDDLMGVEDTAKKDILDRGRPVTLPPCQAHCGADWLQPPGFCFLPSLWGGAFEDYPFEALFRSQHYALLDNSCREYLFICEFFVVSGPAAHDLFHTVMGRTLAMTLKHLESYLADCYDAIAVFLCIHIVLRFRNIAAKRDVPALDRYWEQVLALLWPRFELILEMNVQSVRSTDPQRLGGLDTRPHYITRRYAEFSSALVSINQTIPNERTLQLLGQLQVEVENFVLRVAAEFSSRKEQLVFLINNYDMMLGVLMERAADDSKEVESFQQLLNARTQEFIEELLSPPFGGLVAFVKEAEALIERGQAERLRGEEARVTQLIRGFGGSWKASVESLSQDVMRSFTNFRNGTSIIQGALTQLIQLYHRFHRVLAQPQLRALPARAELINIHHLMVELKKHKPNF</sequence>
<evidence type="ECO:0000313" key="10">
    <source>
        <dbReference type="Proteomes" id="UP000710432"/>
    </source>
</evidence>
<dbReference type="GO" id="GO:0032456">
    <property type="term" value="P:endocytic recycling"/>
    <property type="evidence" value="ECO:0007669"/>
    <property type="project" value="TreeGrafter"/>
</dbReference>
<keyword evidence="4" id="KW-0813">Transport</keyword>